<name>A0A5K7Z7V4_9BACT</name>
<dbReference type="Pfam" id="PF03480">
    <property type="entry name" value="DctP"/>
    <property type="match status" value="1"/>
</dbReference>
<dbReference type="InterPro" id="IPR038404">
    <property type="entry name" value="TRAP_DctP_sf"/>
</dbReference>
<dbReference type="PANTHER" id="PTHR33376">
    <property type="match status" value="1"/>
</dbReference>
<gene>
    <name evidence="2" type="ORF">DSCW_33600</name>
</gene>
<dbReference type="KEGG" id="dwd:DSCW_33600"/>
<keyword evidence="3" id="KW-1185">Reference proteome</keyword>
<dbReference type="NCBIfam" id="NF037995">
    <property type="entry name" value="TRAP_S1"/>
    <property type="match status" value="1"/>
</dbReference>
<dbReference type="CDD" id="cd13603">
    <property type="entry name" value="PBP2_TRAP_Siap_TeaA_like"/>
    <property type="match status" value="1"/>
</dbReference>
<dbReference type="EMBL" id="AP021875">
    <property type="protein sequence ID" value="BBO75943.1"/>
    <property type="molecule type" value="Genomic_DNA"/>
</dbReference>
<proteinExistence type="predicted"/>
<dbReference type="AlphaFoldDB" id="A0A5K7Z7V4"/>
<organism evidence="2 3">
    <name type="scientific">Desulfosarcina widdelii</name>
    <dbReference type="NCBI Taxonomy" id="947919"/>
    <lineage>
        <taxon>Bacteria</taxon>
        <taxon>Pseudomonadati</taxon>
        <taxon>Thermodesulfobacteriota</taxon>
        <taxon>Desulfobacteria</taxon>
        <taxon>Desulfobacterales</taxon>
        <taxon>Desulfosarcinaceae</taxon>
        <taxon>Desulfosarcina</taxon>
    </lineage>
</organism>
<dbReference type="Proteomes" id="UP000427769">
    <property type="component" value="Chromosome"/>
</dbReference>
<evidence type="ECO:0000256" key="1">
    <source>
        <dbReference type="ARBA" id="ARBA00022729"/>
    </source>
</evidence>
<dbReference type="GO" id="GO:0055085">
    <property type="term" value="P:transmembrane transport"/>
    <property type="evidence" value="ECO:0007669"/>
    <property type="project" value="InterPro"/>
</dbReference>
<keyword evidence="1" id="KW-0732">Signal</keyword>
<accession>A0A5K7Z7V4</accession>
<dbReference type="InterPro" id="IPR018389">
    <property type="entry name" value="DctP_fam"/>
</dbReference>
<reference evidence="2 3" key="1">
    <citation type="submission" date="2019-11" db="EMBL/GenBank/DDBJ databases">
        <title>Comparative genomics of hydrocarbon-degrading Desulfosarcina strains.</title>
        <authorList>
            <person name="Watanabe M."/>
            <person name="Kojima H."/>
            <person name="Fukui M."/>
        </authorList>
    </citation>
    <scope>NUCLEOTIDE SEQUENCE [LARGE SCALE GENOMIC DNA]</scope>
    <source>
        <strain evidence="2 3">PP31</strain>
    </source>
</reference>
<evidence type="ECO:0000313" key="2">
    <source>
        <dbReference type="EMBL" id="BBO75943.1"/>
    </source>
</evidence>
<dbReference type="Gene3D" id="3.40.190.170">
    <property type="entry name" value="Bacterial extracellular solute-binding protein, family 7"/>
    <property type="match status" value="1"/>
</dbReference>
<dbReference type="PANTHER" id="PTHR33376:SF5">
    <property type="entry name" value="EXTRACYTOPLASMIC SOLUTE RECEPTOR PROTEIN"/>
    <property type="match status" value="1"/>
</dbReference>
<sequence>MGRVRMGLCIKGMRSIVFIGAFMLTATLVLSSPINAEAKKMQFRFGFDTNPKVGGGTAGVLAEKYINESCAGEIEAKFFPNAVMGTDPEMIDKTRMGALQGVIMPIAVLGTTIPYTDSLVLPFVVNSWEKAETFLDSPVSQEFLKGVESYGFKGMGFCTFGLYGLELNKEARTLEEISKLKFRVAPSPILLKTFKALDIEPMVIQFPDLYESLKQGVVDGCDLPPNVAVLVKYTEVIKYFVKTGHTFGLYMFMVNKGWYDKIPDDVRVKFDAAIDRACREHWEGEKKAEQRALEIFEEKGIQTIDLPPEEMQKFVDATKSVVEWRLGEYDAKGKAIAEKVFEVVNYQR</sequence>
<protein>
    <submittedName>
        <fullName evidence="2">C4-dicarboxylate ABC transporter</fullName>
    </submittedName>
</protein>
<evidence type="ECO:0000313" key="3">
    <source>
        <dbReference type="Proteomes" id="UP000427769"/>
    </source>
</evidence>